<dbReference type="InterPro" id="IPR055370">
    <property type="entry name" value="Lsr2_DNA-bd"/>
</dbReference>
<dbReference type="InterPro" id="IPR024412">
    <property type="entry name" value="Lsr2_dim_dom"/>
</dbReference>
<dbReference type="Pfam" id="PF23359">
    <property type="entry name" value="Lsr2_DNA-bd"/>
    <property type="match status" value="1"/>
</dbReference>
<evidence type="ECO:0000256" key="2">
    <source>
        <dbReference type="SAM" id="MobiDB-lite"/>
    </source>
</evidence>
<feature type="domain" description="Lsr2 dimerization" evidence="3">
    <location>
        <begin position="1"/>
        <end position="57"/>
    </location>
</feature>
<gene>
    <name evidence="5" type="ORF">SAMN05421505_13339</name>
</gene>
<evidence type="ECO:0000259" key="3">
    <source>
        <dbReference type="Pfam" id="PF11774"/>
    </source>
</evidence>
<reference evidence="5 6" key="1">
    <citation type="submission" date="2016-10" db="EMBL/GenBank/DDBJ databases">
        <authorList>
            <person name="de Groot N.N."/>
        </authorList>
    </citation>
    <scope>NUCLEOTIDE SEQUENCE [LARGE SCALE GENOMIC DNA]</scope>
    <source>
        <strain evidence="5 6">CPCC 201354</strain>
    </source>
</reference>
<evidence type="ECO:0000313" key="5">
    <source>
        <dbReference type="EMBL" id="SDI08632.1"/>
    </source>
</evidence>
<evidence type="ECO:0000256" key="1">
    <source>
        <dbReference type="ARBA" id="ARBA00023125"/>
    </source>
</evidence>
<dbReference type="Pfam" id="PF11774">
    <property type="entry name" value="Lsr2"/>
    <property type="match status" value="1"/>
</dbReference>
<dbReference type="RefSeq" id="WP_093174061.1">
    <property type="nucleotide sequence ID" value="NZ_FNCN01000033.1"/>
</dbReference>
<accession>A0A1G8HPY0</accession>
<evidence type="ECO:0000259" key="4">
    <source>
        <dbReference type="Pfam" id="PF23359"/>
    </source>
</evidence>
<dbReference type="Gene3D" id="3.30.60.230">
    <property type="entry name" value="Lsr2, dimerization domain"/>
    <property type="match status" value="1"/>
</dbReference>
<organism evidence="5 6">
    <name type="scientific">Sinosporangium album</name>
    <dbReference type="NCBI Taxonomy" id="504805"/>
    <lineage>
        <taxon>Bacteria</taxon>
        <taxon>Bacillati</taxon>
        <taxon>Actinomycetota</taxon>
        <taxon>Actinomycetes</taxon>
        <taxon>Streptosporangiales</taxon>
        <taxon>Streptosporangiaceae</taxon>
        <taxon>Sinosporangium</taxon>
    </lineage>
</organism>
<dbReference type="EMBL" id="FNCN01000033">
    <property type="protein sequence ID" value="SDI08632.1"/>
    <property type="molecule type" value="Genomic_DNA"/>
</dbReference>
<dbReference type="GO" id="GO:0003677">
    <property type="term" value="F:DNA binding"/>
    <property type="evidence" value="ECO:0007669"/>
    <property type="project" value="UniProtKB-KW"/>
</dbReference>
<protein>
    <submittedName>
        <fullName evidence="5">Lsr2 protein</fullName>
    </submittedName>
</protein>
<dbReference type="Proteomes" id="UP000198923">
    <property type="component" value="Unassembled WGS sequence"/>
</dbReference>
<sequence>MAKQIRELLIDDLDGGTANETVSFAIDGTSFEIDLSTSNAKKLRKALSPYVSGARKIRPERGRGRRGRAPAGGLTREKSAEIREWAKKRGLDVSARGRIARDIVEQYNAAH</sequence>
<proteinExistence type="predicted"/>
<dbReference type="Gene3D" id="4.10.320.10">
    <property type="entry name" value="E3-binding domain"/>
    <property type="match status" value="1"/>
</dbReference>
<dbReference type="GO" id="GO:0016746">
    <property type="term" value="F:acyltransferase activity"/>
    <property type="evidence" value="ECO:0007669"/>
    <property type="project" value="InterPro"/>
</dbReference>
<feature type="region of interest" description="Disordered" evidence="2">
    <location>
        <begin position="54"/>
        <end position="77"/>
    </location>
</feature>
<evidence type="ECO:0000313" key="6">
    <source>
        <dbReference type="Proteomes" id="UP000198923"/>
    </source>
</evidence>
<name>A0A1G8HPY0_9ACTN</name>
<dbReference type="OrthoDB" id="4113332at2"/>
<dbReference type="InterPro" id="IPR042261">
    <property type="entry name" value="Lsr2-like_dimerization"/>
</dbReference>
<feature type="domain" description="Lsr2 DNA-binding" evidence="4">
    <location>
        <begin position="76"/>
        <end position="110"/>
    </location>
</feature>
<dbReference type="InterPro" id="IPR036625">
    <property type="entry name" value="E3-bd_dom_sf"/>
</dbReference>
<keyword evidence="1" id="KW-0238">DNA-binding</keyword>
<keyword evidence="6" id="KW-1185">Reference proteome</keyword>
<dbReference type="STRING" id="504805.SAMN05421505_13339"/>
<dbReference type="AlphaFoldDB" id="A0A1G8HPY0"/>